<dbReference type="SUPFAM" id="SSF55785">
    <property type="entry name" value="PYP-like sensor domain (PAS domain)"/>
    <property type="match status" value="1"/>
</dbReference>
<evidence type="ECO:0000259" key="3">
    <source>
        <dbReference type="PROSITE" id="PS50113"/>
    </source>
</evidence>
<dbReference type="PROSITE" id="PS50113">
    <property type="entry name" value="PAC"/>
    <property type="match status" value="1"/>
</dbReference>
<dbReference type="Pfam" id="PF00989">
    <property type="entry name" value="PAS"/>
    <property type="match status" value="1"/>
</dbReference>
<feature type="domain" description="PAS" evidence="2">
    <location>
        <begin position="41"/>
        <end position="90"/>
    </location>
</feature>
<proteinExistence type="predicted"/>
<dbReference type="PANTHER" id="PTHR44757:SF2">
    <property type="entry name" value="BIOFILM ARCHITECTURE MAINTENANCE PROTEIN MBAA"/>
    <property type="match status" value="1"/>
</dbReference>
<dbReference type="RefSeq" id="WP_382184215.1">
    <property type="nucleotide sequence ID" value="NZ_JBHSZI010000001.1"/>
</dbReference>
<dbReference type="InterPro" id="IPR035965">
    <property type="entry name" value="PAS-like_dom_sf"/>
</dbReference>
<comment type="caution">
    <text evidence="4">The sequence shown here is derived from an EMBL/GenBank/DDBJ whole genome shotgun (WGS) entry which is preliminary data.</text>
</comment>
<dbReference type="CDD" id="cd00130">
    <property type="entry name" value="PAS"/>
    <property type="match status" value="1"/>
</dbReference>
<gene>
    <name evidence="4" type="ORF">ACFQQG_03680</name>
</gene>
<keyword evidence="1" id="KW-0175">Coiled coil</keyword>
<dbReference type="NCBIfam" id="TIGR00229">
    <property type="entry name" value="sensory_box"/>
    <property type="match status" value="1"/>
</dbReference>
<dbReference type="Proteomes" id="UP001596445">
    <property type="component" value="Unassembled WGS sequence"/>
</dbReference>
<sequence>MVGVATDITEQKRQARRHKEGRQLYRTLLDQSPNGVIIIQDGEIQFVNERLCELTGQSTTELLGHSFTKIIAPDYHDLVKSRYRKRLAGEQPPNNYEIEITTADDQCRVIDLHVSKIQYEGQPAVLATLNDVTEIRQHERQLESIKQEYESVVEHVEETLFLLEDEAGLTVKQLGDSAAAADESDDPLAAISDTRLEEAYHDCIERNEKVTYTTADESGRHTWEVMLTPIAIEGTVDRVAGTVRNVTEEQRREGLQEIIIDISSGLIDASKEEVDSRIETALERIGEYEEADRSYVFEFSADGSVMDNTHEWCAPGVDSQRSELQDLDTGDFSWFIPKVLDQETVTVPDADSFLRGHTPPANAAVRRH</sequence>
<protein>
    <submittedName>
        <fullName evidence="4">PAS domain S-box protein</fullName>
    </submittedName>
</protein>
<evidence type="ECO:0000313" key="4">
    <source>
        <dbReference type="EMBL" id="MFC7057437.1"/>
    </source>
</evidence>
<dbReference type="EMBL" id="JBHSZI010000001">
    <property type="protein sequence ID" value="MFC7057437.1"/>
    <property type="molecule type" value="Genomic_DNA"/>
</dbReference>
<dbReference type="Gene3D" id="3.30.450.20">
    <property type="entry name" value="PAS domain"/>
    <property type="match status" value="1"/>
</dbReference>
<keyword evidence="5" id="KW-1185">Reference proteome</keyword>
<evidence type="ECO:0000313" key="5">
    <source>
        <dbReference type="Proteomes" id="UP001596445"/>
    </source>
</evidence>
<accession>A0ABD5W056</accession>
<organism evidence="4 5">
    <name type="scientific">Halovenus salina</name>
    <dbReference type="NCBI Taxonomy" id="1510225"/>
    <lineage>
        <taxon>Archaea</taxon>
        <taxon>Methanobacteriati</taxon>
        <taxon>Methanobacteriota</taxon>
        <taxon>Stenosarchaea group</taxon>
        <taxon>Halobacteria</taxon>
        <taxon>Halobacteriales</taxon>
        <taxon>Haloarculaceae</taxon>
        <taxon>Halovenus</taxon>
    </lineage>
</organism>
<dbReference type="InterPro" id="IPR013767">
    <property type="entry name" value="PAS_fold"/>
</dbReference>
<dbReference type="AlphaFoldDB" id="A0ABD5W056"/>
<feature type="coiled-coil region" evidence="1">
    <location>
        <begin position="135"/>
        <end position="166"/>
    </location>
</feature>
<reference evidence="4 5" key="1">
    <citation type="journal article" date="2019" name="Int. J. Syst. Evol. Microbiol.">
        <title>The Global Catalogue of Microorganisms (GCM) 10K type strain sequencing project: providing services to taxonomists for standard genome sequencing and annotation.</title>
        <authorList>
            <consortium name="The Broad Institute Genomics Platform"/>
            <consortium name="The Broad Institute Genome Sequencing Center for Infectious Disease"/>
            <person name="Wu L."/>
            <person name="Ma J."/>
        </authorList>
    </citation>
    <scope>NUCLEOTIDE SEQUENCE [LARGE SCALE GENOMIC DNA]</scope>
    <source>
        <strain evidence="4 5">JCM 30072</strain>
    </source>
</reference>
<dbReference type="InterPro" id="IPR000014">
    <property type="entry name" value="PAS"/>
</dbReference>
<feature type="domain" description="PAC" evidence="3">
    <location>
        <begin position="1"/>
        <end position="20"/>
    </location>
</feature>
<dbReference type="InterPro" id="IPR000700">
    <property type="entry name" value="PAS-assoc_C"/>
</dbReference>
<dbReference type="PANTHER" id="PTHR44757">
    <property type="entry name" value="DIGUANYLATE CYCLASE DGCP"/>
    <property type="match status" value="1"/>
</dbReference>
<name>A0ABD5W056_9EURY</name>
<dbReference type="SMART" id="SM00091">
    <property type="entry name" value="PAS"/>
    <property type="match status" value="1"/>
</dbReference>
<dbReference type="PROSITE" id="PS50112">
    <property type="entry name" value="PAS"/>
    <property type="match status" value="1"/>
</dbReference>
<evidence type="ECO:0000256" key="1">
    <source>
        <dbReference type="SAM" id="Coils"/>
    </source>
</evidence>
<dbReference type="InterPro" id="IPR052155">
    <property type="entry name" value="Biofilm_reg_signaling"/>
</dbReference>
<evidence type="ECO:0000259" key="2">
    <source>
        <dbReference type="PROSITE" id="PS50112"/>
    </source>
</evidence>